<evidence type="ECO:0000313" key="3">
    <source>
        <dbReference type="EMBL" id="MFL0160918.1"/>
    </source>
</evidence>
<organism evidence="3 4">
    <name type="scientific">Aquirufa salirivi</name>
    <dbReference type="NCBI Taxonomy" id="3104729"/>
    <lineage>
        <taxon>Bacteria</taxon>
        <taxon>Pseudomonadati</taxon>
        <taxon>Bacteroidota</taxon>
        <taxon>Cytophagia</taxon>
        <taxon>Cytophagales</taxon>
        <taxon>Flectobacillaceae</taxon>
        <taxon>Aquirufa</taxon>
    </lineage>
</organism>
<keyword evidence="4" id="KW-1185">Reference proteome</keyword>
<dbReference type="PANTHER" id="PTHR43639:SF1">
    <property type="entry name" value="SHORT-CHAIN DEHYDROGENASE_REDUCTASE FAMILY PROTEIN"/>
    <property type="match status" value="1"/>
</dbReference>
<dbReference type="PRINTS" id="PR00081">
    <property type="entry name" value="GDHRDH"/>
</dbReference>
<dbReference type="Proteomes" id="UP001623558">
    <property type="component" value="Unassembled WGS sequence"/>
</dbReference>
<dbReference type="EC" id="1.1.1.47" evidence="3"/>
<comment type="similarity">
    <text evidence="1">Belongs to the short-chain dehydrogenases/reductases (SDR) family.</text>
</comment>
<dbReference type="GO" id="GO:0047936">
    <property type="term" value="F:glucose 1-dehydrogenase [NAD(P)+] activity"/>
    <property type="evidence" value="ECO:0007669"/>
    <property type="project" value="UniProtKB-EC"/>
</dbReference>
<dbReference type="NCBIfam" id="NF005559">
    <property type="entry name" value="PRK07231.1"/>
    <property type="match status" value="1"/>
</dbReference>
<gene>
    <name evidence="3" type="ORF">U0R11_00790</name>
</gene>
<dbReference type="Pfam" id="PF13561">
    <property type="entry name" value="adh_short_C2"/>
    <property type="match status" value="1"/>
</dbReference>
<evidence type="ECO:0000256" key="1">
    <source>
        <dbReference type="ARBA" id="ARBA00006484"/>
    </source>
</evidence>
<comment type="caution">
    <text evidence="3">The sequence shown here is derived from an EMBL/GenBank/DDBJ whole genome shotgun (WGS) entry which is preliminary data.</text>
</comment>
<dbReference type="RefSeq" id="WP_406749355.1">
    <property type="nucleotide sequence ID" value="NZ_JBEWZH010000001.1"/>
</dbReference>
<sequence length="251" mass="26228">MNKDLTNKVAIVTGASKGIGVGIAKQLSTAGAKVIVNYASSKADAERVVGEITANGGTAMAIQADVSKATDVKRLFEETNNAFGNIDILVNNAGVFEVASYEASTEDAFHRMFNINVLGTLIASQEAVKHFEGKGGSIINISSVVSKNPEPFVSLYSASKAAVSMLTKASSQELGPKNIRVNSILPGTIHTEGLINLGIEKDSDMLKGLVARVALGRLAKPTDVGDLVVFLSSDEATMITGQEIDISGGMR</sequence>
<dbReference type="PANTHER" id="PTHR43639">
    <property type="entry name" value="OXIDOREDUCTASE, SHORT-CHAIN DEHYDROGENASE/REDUCTASE FAMILY (AFU_ORTHOLOGUE AFUA_5G02870)"/>
    <property type="match status" value="1"/>
</dbReference>
<dbReference type="InterPro" id="IPR036291">
    <property type="entry name" value="NAD(P)-bd_dom_sf"/>
</dbReference>
<proteinExistence type="inferred from homology"/>
<protein>
    <submittedName>
        <fullName evidence="3">Glucose 1-dehydrogenase</fullName>
        <ecNumber evidence="3">1.1.1.47</ecNumber>
    </submittedName>
</protein>
<keyword evidence="2 3" id="KW-0560">Oxidoreductase</keyword>
<dbReference type="Gene3D" id="3.40.50.720">
    <property type="entry name" value="NAD(P)-binding Rossmann-like Domain"/>
    <property type="match status" value="1"/>
</dbReference>
<dbReference type="SUPFAM" id="SSF51735">
    <property type="entry name" value="NAD(P)-binding Rossmann-fold domains"/>
    <property type="match status" value="1"/>
</dbReference>
<dbReference type="InterPro" id="IPR002347">
    <property type="entry name" value="SDR_fam"/>
</dbReference>
<name>A0ABW8RQA9_9BACT</name>
<evidence type="ECO:0000256" key="2">
    <source>
        <dbReference type="ARBA" id="ARBA00023002"/>
    </source>
</evidence>
<dbReference type="EMBL" id="JBEWZH010000001">
    <property type="protein sequence ID" value="MFL0160918.1"/>
    <property type="molecule type" value="Genomic_DNA"/>
</dbReference>
<evidence type="ECO:0000313" key="4">
    <source>
        <dbReference type="Proteomes" id="UP001623558"/>
    </source>
</evidence>
<accession>A0ABW8RQA9</accession>
<dbReference type="PRINTS" id="PR00080">
    <property type="entry name" value="SDRFAMILY"/>
</dbReference>
<reference evidence="3 4" key="1">
    <citation type="submission" date="2024-07" db="EMBL/GenBank/DDBJ databases">
        <authorList>
            <person name="Pitt A."/>
            <person name="Hahn M.W."/>
        </authorList>
    </citation>
    <scope>NUCLEOTIDE SEQUENCE [LARGE SCALE GENOMIC DNA]</scope>
    <source>
        <strain evidence="3 4">1-SAACH-A3</strain>
    </source>
</reference>